<sequence length="67" mass="7201">MLIDCNTCPVQGEGCPDCVVAFLLERPPAPVELDAAERRALDRLAHAGLVPQLKFVPVSSRSVRDSA</sequence>
<dbReference type="Proteomes" id="UP001164693">
    <property type="component" value="Chromosome"/>
</dbReference>
<dbReference type="RefSeq" id="WP_269444569.1">
    <property type="nucleotide sequence ID" value="NZ_CP097463.1"/>
</dbReference>
<accession>A0ABY7K416</accession>
<dbReference type="EMBL" id="CP097463">
    <property type="protein sequence ID" value="WAX58021.1"/>
    <property type="molecule type" value="Genomic_DNA"/>
</dbReference>
<keyword evidence="2" id="KW-1185">Reference proteome</keyword>
<organism evidence="1 2">
    <name type="scientific">Jatrophihabitans cynanchi</name>
    <dbReference type="NCBI Taxonomy" id="2944128"/>
    <lineage>
        <taxon>Bacteria</taxon>
        <taxon>Bacillati</taxon>
        <taxon>Actinomycetota</taxon>
        <taxon>Actinomycetes</taxon>
        <taxon>Jatrophihabitantales</taxon>
        <taxon>Jatrophihabitantaceae</taxon>
        <taxon>Jatrophihabitans</taxon>
    </lineage>
</organism>
<gene>
    <name evidence="1" type="ORF">M6B22_04440</name>
</gene>
<reference evidence="1" key="1">
    <citation type="submission" date="2022-05" db="EMBL/GenBank/DDBJ databases">
        <title>Jatrophihabitans sp. SB3-54 whole genome sequence.</title>
        <authorList>
            <person name="Suh M.K."/>
            <person name="Eom M.K."/>
            <person name="Kim J.S."/>
            <person name="Kim H.S."/>
            <person name="Do H.E."/>
            <person name="Shin Y.K."/>
            <person name="Lee J.-S."/>
        </authorList>
    </citation>
    <scope>NUCLEOTIDE SEQUENCE</scope>
    <source>
        <strain evidence="1">SB3-54</strain>
    </source>
</reference>
<name>A0ABY7K416_9ACTN</name>
<evidence type="ECO:0000313" key="2">
    <source>
        <dbReference type="Proteomes" id="UP001164693"/>
    </source>
</evidence>
<protein>
    <submittedName>
        <fullName evidence="1">Uncharacterized protein</fullName>
    </submittedName>
</protein>
<proteinExistence type="predicted"/>
<evidence type="ECO:0000313" key="1">
    <source>
        <dbReference type="EMBL" id="WAX58021.1"/>
    </source>
</evidence>